<accession>A0A9D4QC39</accession>
<dbReference type="Proteomes" id="UP000821837">
    <property type="component" value="Chromosome 11"/>
</dbReference>
<dbReference type="PANTHER" id="PTHR10073">
    <property type="entry name" value="DNA MISMATCH REPAIR PROTEIN MLH, PMS, MUTL"/>
    <property type="match status" value="1"/>
</dbReference>
<keyword evidence="5" id="KW-1185">Reference proteome</keyword>
<dbReference type="InterPro" id="IPR038973">
    <property type="entry name" value="MutL/Mlh/Pms-like"/>
</dbReference>
<dbReference type="GO" id="GO:0032300">
    <property type="term" value="C:mismatch repair complex"/>
    <property type="evidence" value="ECO:0007669"/>
    <property type="project" value="InterPro"/>
</dbReference>
<reference evidence="4" key="1">
    <citation type="journal article" date="2020" name="Cell">
        <title>Large-Scale Comparative Analyses of Tick Genomes Elucidate Their Genetic Diversity and Vector Capacities.</title>
        <authorList>
            <consortium name="Tick Genome and Microbiome Consortium (TIGMIC)"/>
            <person name="Jia N."/>
            <person name="Wang J."/>
            <person name="Shi W."/>
            <person name="Du L."/>
            <person name="Sun Y."/>
            <person name="Zhan W."/>
            <person name="Jiang J.F."/>
            <person name="Wang Q."/>
            <person name="Zhang B."/>
            <person name="Ji P."/>
            <person name="Bell-Sakyi L."/>
            <person name="Cui X.M."/>
            <person name="Yuan T.T."/>
            <person name="Jiang B.G."/>
            <person name="Yang W.F."/>
            <person name="Lam T.T."/>
            <person name="Chang Q.C."/>
            <person name="Ding S.J."/>
            <person name="Wang X.J."/>
            <person name="Zhu J.G."/>
            <person name="Ruan X.D."/>
            <person name="Zhao L."/>
            <person name="Wei J.T."/>
            <person name="Ye R.Z."/>
            <person name="Que T.C."/>
            <person name="Du C.H."/>
            <person name="Zhou Y.H."/>
            <person name="Cheng J.X."/>
            <person name="Dai P.F."/>
            <person name="Guo W.B."/>
            <person name="Han X.H."/>
            <person name="Huang E.J."/>
            <person name="Li L.F."/>
            <person name="Wei W."/>
            <person name="Gao Y.C."/>
            <person name="Liu J.Z."/>
            <person name="Shao H.Z."/>
            <person name="Wang X."/>
            <person name="Wang C.C."/>
            <person name="Yang T.C."/>
            <person name="Huo Q.B."/>
            <person name="Li W."/>
            <person name="Chen H.Y."/>
            <person name="Chen S.E."/>
            <person name="Zhou L.G."/>
            <person name="Ni X.B."/>
            <person name="Tian J.H."/>
            <person name="Sheng Y."/>
            <person name="Liu T."/>
            <person name="Pan Y.S."/>
            <person name="Xia L.Y."/>
            <person name="Li J."/>
            <person name="Zhao F."/>
            <person name="Cao W.C."/>
        </authorList>
    </citation>
    <scope>NUCLEOTIDE SEQUENCE</scope>
    <source>
        <strain evidence="4">Rsan-2018</strain>
    </source>
</reference>
<dbReference type="VEuPathDB" id="VectorBase:RSAN_036310"/>
<comment type="similarity">
    <text evidence="1">Belongs to the DNA mismatch repair MutL/HexB family.</text>
</comment>
<sequence>MSGIVQIESRSRTSTDSWCKTFARGKLRELAPSTTDRPSIGTTVTVLDFMYNLPVRRGCLSEAIDFEFCLQHLEGIALSHPEVSFTLRNDVTEEKHFQTHRTNSVLDIFAQLFGAQRAATLKHTLIKKKHFAVEAYISLEGHTSKQLQFVYLNKRLLRKTRIHKLFHNVIKKYVLGFHAKSAALCGSPSKLRNKQPDTADGGLLSKGSGPLYRITESYKFRKEMLTYVQELLRDHTETLLGTRHSAITLPKFLMDVLSSQACHGAIRFGSFLEKSECKSILKALSNQQHSYPKPQRVPATRLLEKTHGKTASTP</sequence>
<dbReference type="InterPro" id="IPR036890">
    <property type="entry name" value="HATPase_C_sf"/>
</dbReference>
<dbReference type="GO" id="GO:0006298">
    <property type="term" value="P:mismatch repair"/>
    <property type="evidence" value="ECO:0007669"/>
    <property type="project" value="InterPro"/>
</dbReference>
<evidence type="ECO:0000313" key="5">
    <source>
        <dbReference type="Proteomes" id="UP000821837"/>
    </source>
</evidence>
<reference evidence="4" key="2">
    <citation type="submission" date="2021-09" db="EMBL/GenBank/DDBJ databases">
        <authorList>
            <person name="Jia N."/>
            <person name="Wang J."/>
            <person name="Shi W."/>
            <person name="Du L."/>
            <person name="Sun Y."/>
            <person name="Zhan W."/>
            <person name="Jiang J."/>
            <person name="Wang Q."/>
            <person name="Zhang B."/>
            <person name="Ji P."/>
            <person name="Sakyi L.B."/>
            <person name="Cui X."/>
            <person name="Yuan T."/>
            <person name="Jiang B."/>
            <person name="Yang W."/>
            <person name="Lam T.T.-Y."/>
            <person name="Chang Q."/>
            <person name="Ding S."/>
            <person name="Wang X."/>
            <person name="Zhu J."/>
            <person name="Ruan X."/>
            <person name="Zhao L."/>
            <person name="Wei J."/>
            <person name="Que T."/>
            <person name="Du C."/>
            <person name="Cheng J."/>
            <person name="Dai P."/>
            <person name="Han X."/>
            <person name="Huang E."/>
            <person name="Gao Y."/>
            <person name="Liu J."/>
            <person name="Shao H."/>
            <person name="Ye R."/>
            <person name="Li L."/>
            <person name="Wei W."/>
            <person name="Wang X."/>
            <person name="Wang C."/>
            <person name="Huo Q."/>
            <person name="Li W."/>
            <person name="Guo W."/>
            <person name="Chen H."/>
            <person name="Chen S."/>
            <person name="Zhou L."/>
            <person name="Zhou L."/>
            <person name="Ni X."/>
            <person name="Tian J."/>
            <person name="Zhou Y."/>
            <person name="Sheng Y."/>
            <person name="Liu T."/>
            <person name="Pan Y."/>
            <person name="Xia L."/>
            <person name="Li J."/>
            <person name="Zhao F."/>
            <person name="Cao W."/>
        </authorList>
    </citation>
    <scope>NUCLEOTIDE SEQUENCE</scope>
    <source>
        <strain evidence="4">Rsan-2018</strain>
        <tissue evidence="4">Larvae</tissue>
    </source>
</reference>
<dbReference type="AlphaFoldDB" id="A0A9D4QC39"/>
<protein>
    <submittedName>
        <fullName evidence="4">Uncharacterized protein</fullName>
    </submittedName>
</protein>
<dbReference type="GO" id="GO:0016887">
    <property type="term" value="F:ATP hydrolysis activity"/>
    <property type="evidence" value="ECO:0007669"/>
    <property type="project" value="InterPro"/>
</dbReference>
<dbReference type="SUPFAM" id="SSF55874">
    <property type="entry name" value="ATPase domain of HSP90 chaperone/DNA topoisomerase II/histidine kinase"/>
    <property type="match status" value="1"/>
</dbReference>
<evidence type="ECO:0000256" key="3">
    <source>
        <dbReference type="SAM" id="MobiDB-lite"/>
    </source>
</evidence>
<evidence type="ECO:0000256" key="2">
    <source>
        <dbReference type="ARBA" id="ARBA00022763"/>
    </source>
</evidence>
<keyword evidence="2" id="KW-0227">DNA damage</keyword>
<dbReference type="InterPro" id="IPR020568">
    <property type="entry name" value="Ribosomal_Su5_D2-typ_SF"/>
</dbReference>
<dbReference type="Gene3D" id="3.30.230.10">
    <property type="match status" value="1"/>
</dbReference>
<evidence type="ECO:0000313" key="4">
    <source>
        <dbReference type="EMBL" id="KAH7973130.1"/>
    </source>
</evidence>
<name>A0A9D4QC39_RHISA</name>
<dbReference type="SUPFAM" id="SSF54211">
    <property type="entry name" value="Ribosomal protein S5 domain 2-like"/>
    <property type="match status" value="1"/>
</dbReference>
<comment type="caution">
    <text evidence="4">The sequence shown here is derived from an EMBL/GenBank/DDBJ whole genome shotgun (WGS) entry which is preliminary data.</text>
</comment>
<dbReference type="EMBL" id="JABSTV010001247">
    <property type="protein sequence ID" value="KAH7973130.1"/>
    <property type="molecule type" value="Genomic_DNA"/>
</dbReference>
<dbReference type="InterPro" id="IPR014721">
    <property type="entry name" value="Ribsml_uS5_D2-typ_fold_subgr"/>
</dbReference>
<dbReference type="GO" id="GO:0140664">
    <property type="term" value="F:ATP-dependent DNA damage sensor activity"/>
    <property type="evidence" value="ECO:0007669"/>
    <property type="project" value="InterPro"/>
</dbReference>
<organism evidence="4 5">
    <name type="scientific">Rhipicephalus sanguineus</name>
    <name type="common">Brown dog tick</name>
    <name type="synonym">Ixodes sanguineus</name>
    <dbReference type="NCBI Taxonomy" id="34632"/>
    <lineage>
        <taxon>Eukaryota</taxon>
        <taxon>Metazoa</taxon>
        <taxon>Ecdysozoa</taxon>
        <taxon>Arthropoda</taxon>
        <taxon>Chelicerata</taxon>
        <taxon>Arachnida</taxon>
        <taxon>Acari</taxon>
        <taxon>Parasitiformes</taxon>
        <taxon>Ixodida</taxon>
        <taxon>Ixodoidea</taxon>
        <taxon>Ixodidae</taxon>
        <taxon>Rhipicephalinae</taxon>
        <taxon>Rhipicephalus</taxon>
        <taxon>Rhipicephalus</taxon>
    </lineage>
</organism>
<evidence type="ECO:0000256" key="1">
    <source>
        <dbReference type="ARBA" id="ARBA00006082"/>
    </source>
</evidence>
<feature type="region of interest" description="Disordered" evidence="3">
    <location>
        <begin position="288"/>
        <end position="314"/>
    </location>
</feature>
<proteinExistence type="inferred from homology"/>
<dbReference type="PANTHER" id="PTHR10073:SF47">
    <property type="entry name" value="DNA MISMATCH REPAIR PROTEIN MLH3"/>
    <property type="match status" value="1"/>
</dbReference>
<gene>
    <name evidence="4" type="ORF">HPB52_021789</name>
</gene>
<dbReference type="Gene3D" id="3.30.565.10">
    <property type="entry name" value="Histidine kinase-like ATPase, C-terminal domain"/>
    <property type="match status" value="1"/>
</dbReference>